<organism evidence="1 2">
    <name type="scientific">Rotaria sordida</name>
    <dbReference type="NCBI Taxonomy" id="392033"/>
    <lineage>
        <taxon>Eukaryota</taxon>
        <taxon>Metazoa</taxon>
        <taxon>Spiralia</taxon>
        <taxon>Gnathifera</taxon>
        <taxon>Rotifera</taxon>
        <taxon>Eurotatoria</taxon>
        <taxon>Bdelloidea</taxon>
        <taxon>Philodinida</taxon>
        <taxon>Philodinidae</taxon>
        <taxon>Rotaria</taxon>
    </lineage>
</organism>
<dbReference type="AlphaFoldDB" id="A0A813R6G9"/>
<comment type="caution">
    <text evidence="1">The sequence shown here is derived from an EMBL/GenBank/DDBJ whole genome shotgun (WGS) entry which is preliminary data.</text>
</comment>
<evidence type="ECO:0000313" key="1">
    <source>
        <dbReference type="EMBL" id="CAF0779348.1"/>
    </source>
</evidence>
<dbReference type="PANTHER" id="PTHR36649:SF28">
    <property type="entry name" value="UBIQUITIN-LIKE DOMAIN-CONTAINING PROTEIN"/>
    <property type="match status" value="1"/>
</dbReference>
<evidence type="ECO:0000313" key="2">
    <source>
        <dbReference type="Proteomes" id="UP000663864"/>
    </source>
</evidence>
<gene>
    <name evidence="1" type="ORF">ZHD862_LOCUS1298</name>
</gene>
<dbReference type="Proteomes" id="UP000663864">
    <property type="component" value="Unassembled WGS sequence"/>
</dbReference>
<name>A0A813R6G9_9BILA</name>
<dbReference type="PANTHER" id="PTHR36649">
    <property type="entry name" value="UBIQUITIN-LIKE DOMAIN-CONTAINING PROTEIN"/>
    <property type="match status" value="1"/>
</dbReference>
<proteinExistence type="predicted"/>
<dbReference type="EMBL" id="CAJNOT010000022">
    <property type="protein sequence ID" value="CAF0779348.1"/>
    <property type="molecule type" value="Genomic_DNA"/>
</dbReference>
<sequence>MLMDKKIKSRRRKVKFREEIKIDPRGHRIYGPGHTYWTGSLRDGRDRGPYPYYCPVGWERYAFHVNDNYDEKFKGWSISYHGTKFTYGLSILLSGLAPARLDEHGPGIYTTPSIIYAAHPRYAEIKRIESSDEKNLYKIGQYVQYVLECRVHPNKTKVGPETLLVRGKATIDPNFSNNVIEWATKTQGNDIVNFNDPNSTVVCTGLMVRVTDNHPGLLRESQWWYSGHLCGDKTCCFLGVDYNELMKQKFKESDEMTLSFYSNWMPYKNQHTTVINTDKIAKKLKAAYGIKSGSIRIRTIVINNGKTNINDRRHKLYRKNHELPRCDRLGSVGSIVDIAMDIIYPARCGISQSCKKEFANVIQARIAAHISSILLKFKFADGSYSKLELTRCQKATDSSLNSLLRLRRAPAITTAKTTTAKTTTTKATTAKATTAKATTVKATTAKATTAKATTAKATTAKVTTAKATTAKATTAKATTAKATTAKATTAKATTAKATTSVLSKTTFYPLADIQF</sequence>
<protein>
    <submittedName>
        <fullName evidence="1">Uncharacterized protein</fullName>
    </submittedName>
</protein>
<dbReference type="SUPFAM" id="SSF56399">
    <property type="entry name" value="ADP-ribosylation"/>
    <property type="match status" value="1"/>
</dbReference>
<reference evidence="1" key="1">
    <citation type="submission" date="2021-02" db="EMBL/GenBank/DDBJ databases">
        <authorList>
            <person name="Nowell W R."/>
        </authorList>
    </citation>
    <scope>NUCLEOTIDE SEQUENCE</scope>
</reference>
<accession>A0A813R6G9</accession>